<proteinExistence type="predicted"/>
<feature type="domain" description="DUF4145" evidence="1">
    <location>
        <begin position="141"/>
        <end position="217"/>
    </location>
</feature>
<name>A0A4D7AZ96_9HYPH</name>
<evidence type="ECO:0000313" key="3">
    <source>
        <dbReference type="Proteomes" id="UP000298781"/>
    </source>
</evidence>
<accession>A0A4D7AZ96</accession>
<gene>
    <name evidence="2" type="ORF">E8M01_16410</name>
</gene>
<evidence type="ECO:0000313" key="2">
    <source>
        <dbReference type="EMBL" id="QCI65651.1"/>
    </source>
</evidence>
<dbReference type="AlphaFoldDB" id="A0A4D7AZ96"/>
<dbReference type="InterPro" id="IPR025285">
    <property type="entry name" value="DUF4145"/>
</dbReference>
<dbReference type="EMBL" id="CP039690">
    <property type="protein sequence ID" value="QCI65651.1"/>
    <property type="molecule type" value="Genomic_DNA"/>
</dbReference>
<dbReference type="RefSeq" id="WP_136961097.1">
    <property type="nucleotide sequence ID" value="NZ_CP039690.1"/>
</dbReference>
<reference evidence="2 3" key="1">
    <citation type="submission" date="2019-04" db="EMBL/GenBank/DDBJ databases">
        <title>Phreatobacter aquaticus sp. nov.</title>
        <authorList>
            <person name="Choi A."/>
        </authorList>
    </citation>
    <scope>NUCLEOTIDE SEQUENCE [LARGE SCALE GENOMIC DNA]</scope>
    <source>
        <strain evidence="2 3">KCTC 52518</strain>
    </source>
</reference>
<dbReference type="Proteomes" id="UP000298781">
    <property type="component" value="Chromosome"/>
</dbReference>
<organism evidence="2 3">
    <name type="scientific">Phreatobacter stygius</name>
    <dbReference type="NCBI Taxonomy" id="1940610"/>
    <lineage>
        <taxon>Bacteria</taxon>
        <taxon>Pseudomonadati</taxon>
        <taxon>Pseudomonadota</taxon>
        <taxon>Alphaproteobacteria</taxon>
        <taxon>Hyphomicrobiales</taxon>
        <taxon>Phreatobacteraceae</taxon>
        <taxon>Phreatobacter</taxon>
    </lineage>
</organism>
<evidence type="ECO:0000259" key="1">
    <source>
        <dbReference type="Pfam" id="PF13643"/>
    </source>
</evidence>
<sequence length="241" mass="26997">MAILQIQHRCPHCKELKDFSLSEISEVRTVDVGKRTPPLWNWTSDHPPKRTTTAHGAEFCGLSRCPHCGNPVMFVVETTDVQAKAALAMSGSYGAKERAIYAFEVVQTYPTVEPHRSHPAWPERIRKPFIDVQQMVDARMSPSLILTTCRSVLEVATKELGGEGKTPFERINDLARKGTVTGSVRDWADEVRKRGNAAVHELEAGTDAEARDYVAFIKLFLRVAFELPEEIKGLRARNEAQ</sequence>
<keyword evidence="3" id="KW-1185">Reference proteome</keyword>
<dbReference type="OrthoDB" id="6712829at2"/>
<dbReference type="Pfam" id="PF13643">
    <property type="entry name" value="DUF4145"/>
    <property type="match status" value="1"/>
</dbReference>
<protein>
    <submittedName>
        <fullName evidence="2">DUF4145 domain-containing protein</fullName>
    </submittedName>
</protein>
<dbReference type="KEGG" id="pstg:E8M01_16410"/>